<organism evidence="3 4">
    <name type="scientific">Chitinophaga fulva</name>
    <dbReference type="NCBI Taxonomy" id="2728842"/>
    <lineage>
        <taxon>Bacteria</taxon>
        <taxon>Pseudomonadati</taxon>
        <taxon>Bacteroidota</taxon>
        <taxon>Chitinophagia</taxon>
        <taxon>Chitinophagales</taxon>
        <taxon>Chitinophagaceae</taxon>
        <taxon>Chitinophaga</taxon>
    </lineage>
</organism>
<dbReference type="Pfam" id="PF22252">
    <property type="entry name" value="PNGase_F-II_N"/>
    <property type="match status" value="1"/>
</dbReference>
<name>A0A848GCL6_9BACT</name>
<evidence type="ECO:0000256" key="1">
    <source>
        <dbReference type="SAM" id="MobiDB-lite"/>
    </source>
</evidence>
<reference evidence="3 4" key="1">
    <citation type="submission" date="2020-04" db="EMBL/GenBank/DDBJ databases">
        <title>Chitinophaga sp. G-6-1-13 sp. nov., isolated from soil.</title>
        <authorList>
            <person name="Dahal R.H."/>
            <person name="Chaudhary D.K."/>
        </authorList>
    </citation>
    <scope>NUCLEOTIDE SEQUENCE [LARGE SCALE GENOMIC DNA]</scope>
    <source>
        <strain evidence="3 4">G-6-1-13</strain>
    </source>
</reference>
<protein>
    <submittedName>
        <fullName evidence="3">GLPGLI family protein</fullName>
    </submittedName>
</protein>
<evidence type="ECO:0000313" key="3">
    <source>
        <dbReference type="EMBL" id="NML36224.1"/>
    </source>
</evidence>
<evidence type="ECO:0000256" key="2">
    <source>
        <dbReference type="SAM" id="SignalP"/>
    </source>
</evidence>
<evidence type="ECO:0000313" key="4">
    <source>
        <dbReference type="Proteomes" id="UP000583266"/>
    </source>
</evidence>
<dbReference type="EMBL" id="JABBGC010000001">
    <property type="protein sequence ID" value="NML36224.1"/>
    <property type="molecule type" value="Genomic_DNA"/>
</dbReference>
<feature type="signal peptide" evidence="2">
    <location>
        <begin position="1"/>
        <end position="23"/>
    </location>
</feature>
<feature type="compositionally biased region" description="Gly residues" evidence="1">
    <location>
        <begin position="85"/>
        <end position="97"/>
    </location>
</feature>
<proteinExistence type="predicted"/>
<dbReference type="AlphaFoldDB" id="A0A848GCL6"/>
<dbReference type="Proteomes" id="UP000583266">
    <property type="component" value="Unassembled WGS sequence"/>
</dbReference>
<sequence>MKGISRIIMSAALVLPFTQPLLAQQSGTIVYEVTAKTDPERMRGFQRGGGDGDEAPQIPDVITFKQTLTFNNGHAKLATERPDFGNGGGGGRGGWGGRARRDTANAQAPGQGQGQGMGQRRMGPGMGMMGRGNTQYFDLANKKILHVFSTFGDDRKTYYAEEDFIVAADTKASDKTKKIAGYTCKKATIKLKDDTYTVWYTTELPFSFSPINGLLPEANAVVLVAEGGRRAYNATSVNLQAVTDTDLTIPAGAEKISQEQMRDIRQQEMEKLRKRQPQM</sequence>
<dbReference type="InterPro" id="IPR005901">
    <property type="entry name" value="GLPGLI"/>
</dbReference>
<keyword evidence="2" id="KW-0732">Signal</keyword>
<accession>A0A848GCL6</accession>
<feature type="chain" id="PRO_5032937742" evidence="2">
    <location>
        <begin position="24"/>
        <end position="279"/>
    </location>
</feature>
<dbReference type="RefSeq" id="WP_169223371.1">
    <property type="nucleotide sequence ID" value="NZ_JABBGC010000001.1"/>
</dbReference>
<gene>
    <name evidence="3" type="ORF">HHL17_03340</name>
</gene>
<keyword evidence="4" id="KW-1185">Reference proteome</keyword>
<feature type="region of interest" description="Disordered" evidence="1">
    <location>
        <begin position="76"/>
        <end position="125"/>
    </location>
</feature>
<dbReference type="NCBIfam" id="TIGR01200">
    <property type="entry name" value="GLPGLI"/>
    <property type="match status" value="1"/>
</dbReference>
<comment type="caution">
    <text evidence="3">The sequence shown here is derived from an EMBL/GenBank/DDBJ whole genome shotgun (WGS) entry which is preliminary data.</text>
</comment>